<reference evidence="17 18" key="1">
    <citation type="submission" date="2019-08" db="EMBL/GenBank/DDBJ databases">
        <title>In-depth cultivation of the pig gut microbiome towards novel bacterial diversity and tailored functional studies.</title>
        <authorList>
            <person name="Wylensek D."/>
            <person name="Hitch T.C.A."/>
            <person name="Clavel T."/>
        </authorList>
    </citation>
    <scope>NUCLEOTIDE SEQUENCE [LARGE SCALE GENOMIC DNA]</scope>
    <source>
        <strain evidence="17 18">WCA-383-APC-5B</strain>
    </source>
</reference>
<dbReference type="SUPFAM" id="SSF63380">
    <property type="entry name" value="Riboflavin synthase domain-like"/>
    <property type="match status" value="1"/>
</dbReference>
<keyword evidence="6" id="KW-0561">Oxygen transport</keyword>
<keyword evidence="6" id="KW-0813">Transport</keyword>
<dbReference type="InterPro" id="IPR017938">
    <property type="entry name" value="Riboflavin_synthase-like_b-brl"/>
</dbReference>
<comment type="cofactor">
    <cofactor evidence="2">
        <name>FAD</name>
        <dbReference type="ChEBI" id="CHEBI:57692"/>
    </cofactor>
</comment>
<proteinExistence type="inferred from homology"/>
<keyword evidence="12" id="KW-0408">Iron</keyword>
<dbReference type="GO" id="GO:0071949">
    <property type="term" value="F:FAD binding"/>
    <property type="evidence" value="ECO:0007669"/>
    <property type="project" value="TreeGrafter"/>
</dbReference>
<dbReference type="PRINTS" id="PR00371">
    <property type="entry name" value="FPNCR"/>
</dbReference>
<dbReference type="Proteomes" id="UP000460287">
    <property type="component" value="Unassembled WGS sequence"/>
</dbReference>
<dbReference type="PANTHER" id="PTHR43396">
    <property type="entry name" value="FLAVOHEMOPROTEIN"/>
    <property type="match status" value="1"/>
</dbReference>
<name>A0A7X2MYI8_9CLOT</name>
<dbReference type="Gene3D" id="2.40.30.10">
    <property type="entry name" value="Translation factors"/>
    <property type="match status" value="1"/>
</dbReference>
<dbReference type="Pfam" id="PF00175">
    <property type="entry name" value="NAD_binding_1"/>
    <property type="match status" value="1"/>
</dbReference>
<dbReference type="GO" id="GO:0008941">
    <property type="term" value="F:nitric oxide dioxygenase NAD(P)H activity"/>
    <property type="evidence" value="ECO:0007669"/>
    <property type="project" value="UniProtKB-EC"/>
</dbReference>
<dbReference type="AlphaFoldDB" id="A0A7X2MYI8"/>
<evidence type="ECO:0000256" key="6">
    <source>
        <dbReference type="ARBA" id="ARBA00022621"/>
    </source>
</evidence>
<dbReference type="EMBL" id="VULX01000011">
    <property type="protein sequence ID" value="MSR91462.1"/>
    <property type="molecule type" value="Genomic_DNA"/>
</dbReference>
<dbReference type="PRINTS" id="PR00409">
    <property type="entry name" value="PHDIOXRDTASE"/>
</dbReference>
<protein>
    <recommendedName>
        <fullName evidence="4">nitric oxide dioxygenase</fullName>
        <ecNumber evidence="4">1.14.12.17</ecNumber>
    </recommendedName>
</protein>
<evidence type="ECO:0000256" key="3">
    <source>
        <dbReference type="ARBA" id="ARBA00006401"/>
    </source>
</evidence>
<dbReference type="InterPro" id="IPR039261">
    <property type="entry name" value="FNR_nucleotide-bd"/>
</dbReference>
<evidence type="ECO:0000256" key="4">
    <source>
        <dbReference type="ARBA" id="ARBA00012229"/>
    </source>
</evidence>
<dbReference type="InterPro" id="IPR001709">
    <property type="entry name" value="Flavoprot_Pyr_Nucl_cyt_Rdtase"/>
</dbReference>
<dbReference type="InterPro" id="IPR008333">
    <property type="entry name" value="Cbr1-like_FAD-bd_dom"/>
</dbReference>
<keyword evidence="18" id="KW-1185">Reference proteome</keyword>
<dbReference type="InterPro" id="IPR017927">
    <property type="entry name" value="FAD-bd_FR_type"/>
</dbReference>
<evidence type="ECO:0000256" key="13">
    <source>
        <dbReference type="ARBA" id="ARBA00023027"/>
    </source>
</evidence>
<keyword evidence="5" id="KW-0349">Heme</keyword>
<keyword evidence="8" id="KW-0479">Metal-binding</keyword>
<keyword evidence="13" id="KW-0520">NAD</keyword>
<dbReference type="CDD" id="cd06184">
    <property type="entry name" value="flavohem_like_fad_nad_binding"/>
    <property type="match status" value="1"/>
</dbReference>
<dbReference type="GO" id="GO:0046210">
    <property type="term" value="P:nitric oxide catabolic process"/>
    <property type="evidence" value="ECO:0007669"/>
    <property type="project" value="TreeGrafter"/>
</dbReference>
<organism evidence="17 18">
    <name type="scientific">Inconstantimicrobium porci</name>
    <dbReference type="NCBI Taxonomy" id="2652291"/>
    <lineage>
        <taxon>Bacteria</taxon>
        <taxon>Bacillati</taxon>
        <taxon>Bacillota</taxon>
        <taxon>Clostridia</taxon>
        <taxon>Eubacteriales</taxon>
        <taxon>Clostridiaceae</taxon>
        <taxon>Inconstantimicrobium</taxon>
    </lineage>
</organism>
<evidence type="ECO:0000259" key="16">
    <source>
        <dbReference type="PROSITE" id="PS51384"/>
    </source>
</evidence>
<evidence type="ECO:0000256" key="1">
    <source>
        <dbReference type="ARBA" id="ARBA00001970"/>
    </source>
</evidence>
<comment type="catalytic activity">
    <reaction evidence="14">
        <text>2 nitric oxide + NADH + 2 O2 = 2 nitrate + NAD(+) + H(+)</text>
        <dbReference type="Rhea" id="RHEA:19469"/>
        <dbReference type="ChEBI" id="CHEBI:15378"/>
        <dbReference type="ChEBI" id="CHEBI:15379"/>
        <dbReference type="ChEBI" id="CHEBI:16480"/>
        <dbReference type="ChEBI" id="CHEBI:17632"/>
        <dbReference type="ChEBI" id="CHEBI:57540"/>
        <dbReference type="ChEBI" id="CHEBI:57945"/>
        <dbReference type="EC" id="1.14.12.17"/>
    </reaction>
</comment>
<keyword evidence="11" id="KW-0560">Oxidoreductase</keyword>
<sequence length="247" mass="28451">MAWKGFKEAIVFKKVQEDKNVSSFFIKMKDGSTLPSFIPGQYIAIKVKMPNGSYSKIRQYTLSKNYNEDFYRVSIKREPEGNVSKMLCDNVNEGDVIEITAPIGKFVLKDSDRPLILIGGGIGITPMLTMAYDAAPKGRKIHLIYSIPNSDCHSFKEEIESFRKYDNVKITTIYTRPFEKDEAEKRFDLKGRINKEWMMENLPVDGDFYFCGPEQFMRAIYHNLIDMGVDKEQINYELFGPGQDITK</sequence>
<keyword evidence="10" id="KW-0521">NADP</keyword>
<comment type="caution">
    <text evidence="17">The sequence shown here is derived from an EMBL/GenBank/DDBJ whole genome shotgun (WGS) entry which is preliminary data.</text>
</comment>
<dbReference type="FunFam" id="3.40.50.80:FF:000010">
    <property type="entry name" value="Flavohemoprotein"/>
    <property type="match status" value="1"/>
</dbReference>
<gene>
    <name evidence="17" type="ORF">FYJ33_08575</name>
</gene>
<comment type="similarity">
    <text evidence="3">In the C-terminal section; belongs to the flavoprotein pyridine nucleotide cytochrome reductase family.</text>
</comment>
<dbReference type="GO" id="GO:0046872">
    <property type="term" value="F:metal ion binding"/>
    <property type="evidence" value="ECO:0007669"/>
    <property type="project" value="UniProtKB-KW"/>
</dbReference>
<evidence type="ECO:0000256" key="10">
    <source>
        <dbReference type="ARBA" id="ARBA00022857"/>
    </source>
</evidence>
<dbReference type="InterPro" id="IPR001433">
    <property type="entry name" value="OxRdtase_FAD/NAD-bd"/>
</dbReference>
<evidence type="ECO:0000256" key="5">
    <source>
        <dbReference type="ARBA" id="ARBA00022617"/>
    </source>
</evidence>
<keyword evidence="7" id="KW-0285">Flavoprotein</keyword>
<dbReference type="SUPFAM" id="SSF52343">
    <property type="entry name" value="Ferredoxin reductase-like, C-terminal NADP-linked domain"/>
    <property type="match status" value="1"/>
</dbReference>
<evidence type="ECO:0000256" key="12">
    <source>
        <dbReference type="ARBA" id="ARBA00023004"/>
    </source>
</evidence>
<feature type="domain" description="FAD-binding FR-type" evidence="16">
    <location>
        <begin position="4"/>
        <end position="109"/>
    </location>
</feature>
<dbReference type="Pfam" id="PF00970">
    <property type="entry name" value="FAD_binding_6"/>
    <property type="match status" value="1"/>
</dbReference>
<dbReference type="PANTHER" id="PTHR43396:SF3">
    <property type="entry name" value="FLAVOHEMOPROTEIN"/>
    <property type="match status" value="1"/>
</dbReference>
<keyword evidence="9" id="KW-0274">FAD</keyword>
<evidence type="ECO:0000313" key="18">
    <source>
        <dbReference type="Proteomes" id="UP000460287"/>
    </source>
</evidence>
<evidence type="ECO:0000256" key="14">
    <source>
        <dbReference type="ARBA" id="ARBA00048649"/>
    </source>
</evidence>
<comment type="catalytic activity">
    <reaction evidence="15">
        <text>2 nitric oxide + NADPH + 2 O2 = 2 nitrate + NADP(+) + H(+)</text>
        <dbReference type="Rhea" id="RHEA:19465"/>
        <dbReference type="ChEBI" id="CHEBI:15378"/>
        <dbReference type="ChEBI" id="CHEBI:15379"/>
        <dbReference type="ChEBI" id="CHEBI:16480"/>
        <dbReference type="ChEBI" id="CHEBI:17632"/>
        <dbReference type="ChEBI" id="CHEBI:57783"/>
        <dbReference type="ChEBI" id="CHEBI:58349"/>
        <dbReference type="EC" id="1.14.12.17"/>
    </reaction>
</comment>
<evidence type="ECO:0000256" key="2">
    <source>
        <dbReference type="ARBA" id="ARBA00001974"/>
    </source>
</evidence>
<evidence type="ECO:0000256" key="15">
    <source>
        <dbReference type="ARBA" id="ARBA00049433"/>
    </source>
</evidence>
<dbReference type="Gene3D" id="3.40.50.80">
    <property type="entry name" value="Nucleotide-binding domain of ferredoxin-NADP reductase (FNR) module"/>
    <property type="match status" value="1"/>
</dbReference>
<evidence type="ECO:0000313" key="17">
    <source>
        <dbReference type="EMBL" id="MSR91462.1"/>
    </source>
</evidence>
<dbReference type="GO" id="GO:0071500">
    <property type="term" value="P:cellular response to nitrosative stress"/>
    <property type="evidence" value="ECO:0007669"/>
    <property type="project" value="TreeGrafter"/>
</dbReference>
<evidence type="ECO:0000256" key="8">
    <source>
        <dbReference type="ARBA" id="ARBA00022723"/>
    </source>
</evidence>
<evidence type="ECO:0000256" key="11">
    <source>
        <dbReference type="ARBA" id="ARBA00023002"/>
    </source>
</evidence>
<evidence type="ECO:0000256" key="7">
    <source>
        <dbReference type="ARBA" id="ARBA00022630"/>
    </source>
</evidence>
<comment type="cofactor">
    <cofactor evidence="1">
        <name>heme b</name>
        <dbReference type="ChEBI" id="CHEBI:60344"/>
    </cofactor>
</comment>
<dbReference type="GO" id="GO:0005344">
    <property type="term" value="F:oxygen carrier activity"/>
    <property type="evidence" value="ECO:0007669"/>
    <property type="project" value="UniProtKB-KW"/>
</dbReference>
<dbReference type="EC" id="1.14.12.17" evidence="4"/>
<dbReference type="PROSITE" id="PS51384">
    <property type="entry name" value="FAD_FR"/>
    <property type="match status" value="1"/>
</dbReference>
<accession>A0A7X2MYI8</accession>
<evidence type="ECO:0000256" key="9">
    <source>
        <dbReference type="ARBA" id="ARBA00022827"/>
    </source>
</evidence>